<dbReference type="AlphaFoldDB" id="F2BBU0"/>
<dbReference type="InterPro" id="IPR007410">
    <property type="entry name" value="LpqE-like"/>
</dbReference>
<name>F2BBU0_9NEIS</name>
<dbReference type="SUPFAM" id="SSF110087">
    <property type="entry name" value="DR1885-like metal-binding protein"/>
    <property type="match status" value="1"/>
</dbReference>
<dbReference type="InterPro" id="IPR036182">
    <property type="entry name" value="PCuAC_sf"/>
</dbReference>
<dbReference type="HOGENOM" id="CLU_100939_2_2_4"/>
<organism evidence="2 3">
    <name type="scientific">Neisseria bacilliformis ATCC BAA-1200</name>
    <dbReference type="NCBI Taxonomy" id="888742"/>
    <lineage>
        <taxon>Bacteria</taxon>
        <taxon>Pseudomonadati</taxon>
        <taxon>Pseudomonadota</taxon>
        <taxon>Betaproteobacteria</taxon>
        <taxon>Neisseriales</taxon>
        <taxon>Neisseriaceae</taxon>
        <taxon>Neisseria</taxon>
    </lineage>
</organism>
<reference evidence="2 3" key="1">
    <citation type="submission" date="2011-02" db="EMBL/GenBank/DDBJ databases">
        <authorList>
            <person name="Muzny D."/>
            <person name="Qin X."/>
            <person name="Deng J."/>
            <person name="Jiang H."/>
            <person name="Liu Y."/>
            <person name="Qu J."/>
            <person name="Song X.-Z."/>
            <person name="Zhang L."/>
            <person name="Thornton R."/>
            <person name="Coyle M."/>
            <person name="Francisco L."/>
            <person name="Jackson L."/>
            <person name="Javaid M."/>
            <person name="Korchina V."/>
            <person name="Kovar C."/>
            <person name="Mata R."/>
            <person name="Mathew T."/>
            <person name="Ngo R."/>
            <person name="Nguyen L."/>
            <person name="Nguyen N."/>
            <person name="Okwuonu G."/>
            <person name="Ongeri F."/>
            <person name="Pham C."/>
            <person name="Simmons D."/>
            <person name="Wilczek-Boney K."/>
            <person name="Hale W."/>
            <person name="Jakkamsetti A."/>
            <person name="Pham P."/>
            <person name="Ruth R."/>
            <person name="San Lucas F."/>
            <person name="Warren J."/>
            <person name="Zhang J."/>
            <person name="Zhao Z."/>
            <person name="Zhou C."/>
            <person name="Zhu D."/>
            <person name="Lee S."/>
            <person name="Bess C."/>
            <person name="Blankenburg K."/>
            <person name="Forbes L."/>
            <person name="Fu Q."/>
            <person name="Gubbala S."/>
            <person name="Hirani K."/>
            <person name="Jayaseelan J.C."/>
            <person name="Lara F."/>
            <person name="Munidasa M."/>
            <person name="Palculict T."/>
            <person name="Patil S."/>
            <person name="Pu L.-L."/>
            <person name="Saada N."/>
            <person name="Tang L."/>
            <person name="Weissenberger G."/>
            <person name="Zhu Y."/>
            <person name="Hemphill L."/>
            <person name="Shang Y."/>
            <person name="Youmans B."/>
            <person name="Ayvaz T."/>
            <person name="Ross M."/>
            <person name="Santibanez J."/>
            <person name="Aqrawi P."/>
            <person name="Gross S."/>
            <person name="Joshi V."/>
            <person name="Fowler G."/>
            <person name="Nazareth L."/>
            <person name="Reid J."/>
            <person name="Worley K."/>
            <person name="Petrosino J."/>
            <person name="Highlander S."/>
            <person name="Gibbs R."/>
        </authorList>
    </citation>
    <scope>NUCLEOTIDE SEQUENCE [LARGE SCALE GENOMIC DNA]</scope>
    <source>
        <strain evidence="2 3">ATCC BAA-1200</strain>
    </source>
</reference>
<feature type="chain" id="PRO_5003274162" description="Copper chaperone PCu(A)C" evidence="1">
    <location>
        <begin position="34"/>
        <end position="182"/>
    </location>
</feature>
<protein>
    <recommendedName>
        <fullName evidence="4">Copper chaperone PCu(A)C</fullName>
    </recommendedName>
</protein>
<dbReference type="PANTHER" id="PTHR36302">
    <property type="entry name" value="BLR7088 PROTEIN"/>
    <property type="match status" value="1"/>
</dbReference>
<accession>F2BBU0</accession>
<dbReference type="PANTHER" id="PTHR36302:SF1">
    <property type="entry name" value="COPPER CHAPERONE PCU(A)C"/>
    <property type="match status" value="1"/>
</dbReference>
<sequence length="182" mass="19356">MSAFFKPCFEKESSMKKLFAAAAMVAMCQAAFAEGVVAQNSWARETVGGMKNGGVFLDLENDTPKDIVLVGGTSPVAKSVEIHEHVHAEITDPKTGQKAMGMKMQPVPGGLKVAKGEIVSLKPGSYHVMLMGLKKPLKPGDKFPVTLKFKGAKDQTVQVEVRANDAGAKGGMQMDHGHGHAH</sequence>
<dbReference type="EMBL" id="AFAY01000024">
    <property type="protein sequence ID" value="EGF11106.1"/>
    <property type="molecule type" value="Genomic_DNA"/>
</dbReference>
<evidence type="ECO:0008006" key="4">
    <source>
        <dbReference type="Google" id="ProtNLM"/>
    </source>
</evidence>
<dbReference type="STRING" id="267212.GCA_001063965_02134"/>
<dbReference type="Gene3D" id="2.60.40.1890">
    <property type="entry name" value="PCu(A)C copper chaperone"/>
    <property type="match status" value="1"/>
</dbReference>
<keyword evidence="3" id="KW-1185">Reference proteome</keyword>
<proteinExistence type="predicted"/>
<dbReference type="Proteomes" id="UP000004105">
    <property type="component" value="Unassembled WGS sequence"/>
</dbReference>
<evidence type="ECO:0000313" key="3">
    <source>
        <dbReference type="Proteomes" id="UP000004105"/>
    </source>
</evidence>
<dbReference type="Pfam" id="PF04314">
    <property type="entry name" value="PCuAC"/>
    <property type="match status" value="1"/>
</dbReference>
<feature type="signal peptide" evidence="1">
    <location>
        <begin position="1"/>
        <end position="33"/>
    </location>
</feature>
<comment type="caution">
    <text evidence="2">The sequence shown here is derived from an EMBL/GenBank/DDBJ whole genome shotgun (WGS) entry which is preliminary data.</text>
</comment>
<dbReference type="InterPro" id="IPR058248">
    <property type="entry name" value="Lxx211020-like"/>
</dbReference>
<evidence type="ECO:0000313" key="2">
    <source>
        <dbReference type="EMBL" id="EGF11106.1"/>
    </source>
</evidence>
<gene>
    <name evidence="2" type="ORF">HMPREF9123_1195</name>
</gene>
<evidence type="ECO:0000256" key="1">
    <source>
        <dbReference type="SAM" id="SignalP"/>
    </source>
</evidence>
<keyword evidence="1" id="KW-0732">Signal</keyword>